<sequence length="360" mass="39669">MTDKAVSGAQNLLINCVGLDKGETILLVSEEYGLGYFDDTVPLAIAETARHMGATVLTMSTPRANGPDDVPEALGAAMLHVDHTVFMNRIGDQMRFRELPGHGTKTMIYTLDNVILGSDAALFPHPFMKEMVGRFNSEMATRKRWRVTCPAGTDVSGDMPEVSTVSDKADSSFSVNLFPICVHRPVPANSMNGQIVLNRFVTGTNTHAYSPEVFHLESPITVTVADGHAVDLQGDPEVVDAFRAHSKMVAELFDLDETQIHSWHAGLNPGTIYNGKAVDDPVRWNGMIFGSPRHLHFHTCGDYPPGEINWHVIDPTVSFDGEEFIRDGEVRMFLSDETADVRTRFNITKTQLRTNQSIGL</sequence>
<evidence type="ECO:0008006" key="3">
    <source>
        <dbReference type="Google" id="ProtNLM"/>
    </source>
</evidence>
<dbReference type="AlphaFoldDB" id="A0A1X7BU13"/>
<evidence type="ECO:0000313" key="1">
    <source>
        <dbReference type="EMBL" id="SMC13117.1"/>
    </source>
</evidence>
<dbReference type="OrthoDB" id="7060208at2"/>
<dbReference type="EMBL" id="FWXB01000011">
    <property type="protein sequence ID" value="SMC13117.1"/>
    <property type="molecule type" value="Genomic_DNA"/>
</dbReference>
<protein>
    <recommendedName>
        <fullName evidence="3">2,5-dihydroxypyridine 5,6-dioxygenase</fullName>
    </recommendedName>
</protein>
<gene>
    <name evidence="1" type="ORF">ROA7745_02951</name>
</gene>
<evidence type="ECO:0000313" key="2">
    <source>
        <dbReference type="Proteomes" id="UP000193224"/>
    </source>
</evidence>
<organism evidence="1 2">
    <name type="scientific">Roseovarius aestuarii</name>
    <dbReference type="NCBI Taxonomy" id="475083"/>
    <lineage>
        <taxon>Bacteria</taxon>
        <taxon>Pseudomonadati</taxon>
        <taxon>Pseudomonadota</taxon>
        <taxon>Alphaproteobacteria</taxon>
        <taxon>Rhodobacterales</taxon>
        <taxon>Roseobacteraceae</taxon>
        <taxon>Roseovarius</taxon>
    </lineage>
</organism>
<dbReference type="InterPro" id="IPR058739">
    <property type="entry name" value="NicX"/>
</dbReference>
<dbReference type="Pfam" id="PF26233">
    <property type="entry name" value="NicX"/>
    <property type="match status" value="1"/>
</dbReference>
<reference evidence="1 2" key="1">
    <citation type="submission" date="2017-03" db="EMBL/GenBank/DDBJ databases">
        <authorList>
            <person name="Afonso C.L."/>
            <person name="Miller P.J."/>
            <person name="Scott M.A."/>
            <person name="Spackman E."/>
            <person name="Goraichik I."/>
            <person name="Dimitrov K.M."/>
            <person name="Suarez D.L."/>
            <person name="Swayne D.E."/>
        </authorList>
    </citation>
    <scope>NUCLEOTIDE SEQUENCE [LARGE SCALE GENOMIC DNA]</scope>
    <source>
        <strain evidence="1 2">CECT 7745</strain>
    </source>
</reference>
<proteinExistence type="predicted"/>
<accession>A0A1X7BU13</accession>
<keyword evidence="2" id="KW-1185">Reference proteome</keyword>
<dbReference type="RefSeq" id="WP_085801055.1">
    <property type="nucleotide sequence ID" value="NZ_FWXB01000011.1"/>
</dbReference>
<dbReference type="Proteomes" id="UP000193224">
    <property type="component" value="Unassembled WGS sequence"/>
</dbReference>
<name>A0A1X7BU13_9RHOB</name>